<dbReference type="InterPro" id="IPR020843">
    <property type="entry name" value="ER"/>
</dbReference>
<sequence length="347" mass="36779">MTATMHAWEVREPGPVEGRPLRYVEKPVPTPGPGELLVHVRTCGVCRTDLHVTEGDLPVHRPHVTPGHEVVGVVAATGPDVDGHAVGDRVGVAWLRSIDGSCRFCRRGDENLCPASRYTGWDADGGYAEYTTVPAAFAYPLPGGVGDTALSPLLCAGIIGYRALLRTSLPENGRLGLYGFGGSAHLCAQLALAQGARVHVLTRGAAARRLALDLGAASAGGADGRPPEPLDGAILFAPAGELVPVALRALDRGGVLAVAGIHLSDIPPLKYEQDLFYERELRSVTSNTRRDGRDFLALAERYRVRATTHPYPLSRAQDALRDLKAGRFDGAAVLVNDLEPRGPVPPA</sequence>
<dbReference type="PANTHER" id="PTHR42940:SF8">
    <property type="entry name" value="VACUOLAR PROTEIN SORTING-ASSOCIATED PROTEIN 11"/>
    <property type="match status" value="1"/>
</dbReference>
<evidence type="ECO:0000256" key="5">
    <source>
        <dbReference type="ARBA" id="ARBA00022833"/>
    </source>
</evidence>
<dbReference type="EMBL" id="CP031742">
    <property type="protein sequence ID" value="AXQ58553.1"/>
    <property type="molecule type" value="Genomic_DNA"/>
</dbReference>
<dbReference type="SUPFAM" id="SSF50129">
    <property type="entry name" value="GroES-like"/>
    <property type="match status" value="1"/>
</dbReference>
<evidence type="ECO:0000256" key="7">
    <source>
        <dbReference type="ARBA" id="ARBA00023027"/>
    </source>
</evidence>
<dbReference type="PANTHER" id="PTHR42940">
    <property type="entry name" value="ALCOHOL DEHYDROGENASE 1-RELATED"/>
    <property type="match status" value="1"/>
</dbReference>
<name>A0A385DJ72_9ACTN</name>
<dbReference type="EC" id="1.1.1.1" evidence="3"/>
<gene>
    <name evidence="12" type="ORF">D0C37_30730</name>
</gene>
<organism evidence="12 13">
    <name type="scientific">Streptomyces koyangensis</name>
    <dbReference type="NCBI Taxonomy" id="188770"/>
    <lineage>
        <taxon>Bacteria</taxon>
        <taxon>Bacillati</taxon>
        <taxon>Actinomycetota</taxon>
        <taxon>Actinomycetes</taxon>
        <taxon>Kitasatosporales</taxon>
        <taxon>Streptomycetaceae</taxon>
        <taxon>Streptomyces</taxon>
        <taxon>Streptomyces aurantiacus group</taxon>
    </lineage>
</organism>
<evidence type="ECO:0000256" key="1">
    <source>
        <dbReference type="ARBA" id="ARBA00001947"/>
    </source>
</evidence>
<dbReference type="GO" id="GO:0008270">
    <property type="term" value="F:zinc ion binding"/>
    <property type="evidence" value="ECO:0007669"/>
    <property type="project" value="InterPro"/>
</dbReference>
<evidence type="ECO:0000256" key="8">
    <source>
        <dbReference type="ARBA" id="ARBA00049164"/>
    </source>
</evidence>
<dbReference type="AlphaFoldDB" id="A0A385DJ72"/>
<dbReference type="InterPro" id="IPR002328">
    <property type="entry name" value="ADH_Zn_CS"/>
</dbReference>
<keyword evidence="6 12" id="KW-0560">Oxidoreductase</keyword>
<comment type="similarity">
    <text evidence="2">Belongs to the zinc-containing alcohol dehydrogenase family.</text>
</comment>
<dbReference type="Proteomes" id="UP000259636">
    <property type="component" value="Chromosome"/>
</dbReference>
<comment type="cofactor">
    <cofactor evidence="1">
        <name>Zn(2+)</name>
        <dbReference type="ChEBI" id="CHEBI:29105"/>
    </cofactor>
</comment>
<dbReference type="KEGG" id="sky:D0C37_30730"/>
<dbReference type="CDD" id="cd08298">
    <property type="entry name" value="CAD2"/>
    <property type="match status" value="1"/>
</dbReference>
<keyword evidence="4" id="KW-0479">Metal-binding</keyword>
<keyword evidence="5" id="KW-0862">Zinc</keyword>
<dbReference type="Gene3D" id="3.40.50.720">
    <property type="entry name" value="NAD(P)-binding Rossmann-like Domain"/>
    <property type="match status" value="1"/>
</dbReference>
<evidence type="ECO:0000313" key="12">
    <source>
        <dbReference type="EMBL" id="AXQ58553.1"/>
    </source>
</evidence>
<dbReference type="GO" id="GO:0005737">
    <property type="term" value="C:cytoplasm"/>
    <property type="evidence" value="ECO:0007669"/>
    <property type="project" value="TreeGrafter"/>
</dbReference>
<comment type="catalytic activity">
    <reaction evidence="9">
        <text>a primary alcohol + NAD(+) = an aldehyde + NADH + H(+)</text>
        <dbReference type="Rhea" id="RHEA:10736"/>
        <dbReference type="ChEBI" id="CHEBI:15378"/>
        <dbReference type="ChEBI" id="CHEBI:15734"/>
        <dbReference type="ChEBI" id="CHEBI:17478"/>
        <dbReference type="ChEBI" id="CHEBI:57540"/>
        <dbReference type="ChEBI" id="CHEBI:57945"/>
        <dbReference type="EC" id="1.1.1.1"/>
    </reaction>
</comment>
<dbReference type="PROSITE" id="PS00059">
    <property type="entry name" value="ADH_ZINC"/>
    <property type="match status" value="1"/>
</dbReference>
<dbReference type="Pfam" id="PF08240">
    <property type="entry name" value="ADH_N"/>
    <property type="match status" value="1"/>
</dbReference>
<evidence type="ECO:0000256" key="6">
    <source>
        <dbReference type="ARBA" id="ARBA00023002"/>
    </source>
</evidence>
<keyword evidence="7" id="KW-0520">NAD</keyword>
<dbReference type="SMART" id="SM00829">
    <property type="entry name" value="PKS_ER"/>
    <property type="match status" value="1"/>
</dbReference>
<accession>A0A385DJ72</accession>
<dbReference type="NCBIfam" id="TIGR02822">
    <property type="entry name" value="adh_fam_2"/>
    <property type="match status" value="1"/>
</dbReference>
<evidence type="ECO:0000256" key="3">
    <source>
        <dbReference type="ARBA" id="ARBA00013190"/>
    </source>
</evidence>
<dbReference type="InterPro" id="IPR014187">
    <property type="entry name" value="ADH_Zn_typ-2"/>
</dbReference>
<proteinExistence type="inferred from homology"/>
<dbReference type="GO" id="GO:0004022">
    <property type="term" value="F:alcohol dehydrogenase (NAD+) activity"/>
    <property type="evidence" value="ECO:0007669"/>
    <property type="project" value="UniProtKB-EC"/>
</dbReference>
<evidence type="ECO:0000256" key="4">
    <source>
        <dbReference type="ARBA" id="ARBA00022723"/>
    </source>
</evidence>
<evidence type="ECO:0000259" key="11">
    <source>
        <dbReference type="SMART" id="SM00829"/>
    </source>
</evidence>
<dbReference type="Gene3D" id="3.90.180.10">
    <property type="entry name" value="Medium-chain alcohol dehydrogenases, catalytic domain"/>
    <property type="match status" value="1"/>
</dbReference>
<evidence type="ECO:0000313" key="13">
    <source>
        <dbReference type="Proteomes" id="UP000259636"/>
    </source>
</evidence>
<reference evidence="12 13" key="1">
    <citation type="submission" date="2018-08" db="EMBL/GenBank/DDBJ databases">
        <authorList>
            <person name="Ferrada E.E."/>
            <person name="Latorre B.A."/>
        </authorList>
    </citation>
    <scope>NUCLEOTIDE SEQUENCE [LARGE SCALE GENOMIC DNA]</scope>
    <source>
        <strain evidence="12 13">VK-A60T</strain>
    </source>
</reference>
<dbReference type="InterPro" id="IPR013154">
    <property type="entry name" value="ADH-like_N"/>
</dbReference>
<evidence type="ECO:0000256" key="10">
    <source>
        <dbReference type="ARBA" id="ARBA00068251"/>
    </source>
</evidence>
<evidence type="ECO:0000256" key="2">
    <source>
        <dbReference type="ARBA" id="ARBA00008072"/>
    </source>
</evidence>
<dbReference type="InterPro" id="IPR036291">
    <property type="entry name" value="NAD(P)-bd_dom_sf"/>
</dbReference>
<feature type="domain" description="Enoyl reductase (ER)" evidence="11">
    <location>
        <begin position="18"/>
        <end position="334"/>
    </location>
</feature>
<dbReference type="FunFam" id="3.40.50.720:FF:000275">
    <property type="entry name" value="Alcohol dehydrogenase AdhA"/>
    <property type="match status" value="1"/>
</dbReference>
<dbReference type="InterPro" id="IPR011032">
    <property type="entry name" value="GroES-like_sf"/>
</dbReference>
<comment type="catalytic activity">
    <reaction evidence="8">
        <text>a secondary alcohol + NAD(+) = a ketone + NADH + H(+)</text>
        <dbReference type="Rhea" id="RHEA:10740"/>
        <dbReference type="ChEBI" id="CHEBI:15378"/>
        <dbReference type="ChEBI" id="CHEBI:17087"/>
        <dbReference type="ChEBI" id="CHEBI:35681"/>
        <dbReference type="ChEBI" id="CHEBI:57540"/>
        <dbReference type="ChEBI" id="CHEBI:57945"/>
        <dbReference type="EC" id="1.1.1.1"/>
    </reaction>
</comment>
<dbReference type="SUPFAM" id="SSF51735">
    <property type="entry name" value="NAD(P)-binding Rossmann-fold domains"/>
    <property type="match status" value="1"/>
</dbReference>
<protein>
    <recommendedName>
        <fullName evidence="10">Probable alcohol dehydrogenase AdhA</fullName>
        <ecNumber evidence="3">1.1.1.1</ecNumber>
    </recommendedName>
</protein>
<evidence type="ECO:0000256" key="9">
    <source>
        <dbReference type="ARBA" id="ARBA00049243"/>
    </source>
</evidence>